<accession>A0A951Q718</accession>
<evidence type="ECO:0000259" key="1">
    <source>
        <dbReference type="Pfam" id="PF08241"/>
    </source>
</evidence>
<dbReference type="CDD" id="cd02440">
    <property type="entry name" value="AdoMet_MTases"/>
    <property type="match status" value="1"/>
</dbReference>
<sequence>MQWFVDELLYFRGIVFVKGWANCLEQPIVSMAYQFPGAEAIAVQGYGLPSPDLEPQFGASALNSRFEFHAAVNLPPKQVSQMQLIFSFADGSTHTATELVEQKISTDPYHALHRRFFEQIRSQPPPFRVLEIGSRNRSGNVRRSLLGDRIEYVGMDIVAGENVDVIGDAHNLSGLFPHGSFDAVFSISVFEHLLMPWKAAIEINHVLKPGGWVMIATHQTFPLHEVPWDFWRFSDQSWHGLFNSQTGFKILETACGESAAIVAHLLHSVTADMDIHPAYLATAVLCQKTQDTTLRWDADLQDILETIYPV</sequence>
<dbReference type="EMBL" id="JAHHHD010000002">
    <property type="protein sequence ID" value="MBW4657538.1"/>
    <property type="molecule type" value="Genomic_DNA"/>
</dbReference>
<dbReference type="InterPro" id="IPR029063">
    <property type="entry name" value="SAM-dependent_MTases_sf"/>
</dbReference>
<dbReference type="Proteomes" id="UP000757435">
    <property type="component" value="Unassembled WGS sequence"/>
</dbReference>
<reference evidence="2" key="1">
    <citation type="submission" date="2021-05" db="EMBL/GenBank/DDBJ databases">
        <authorList>
            <person name="Pietrasiak N."/>
            <person name="Ward R."/>
            <person name="Stajich J.E."/>
            <person name="Kurbessoian T."/>
        </authorList>
    </citation>
    <scope>NUCLEOTIDE SEQUENCE</scope>
    <source>
        <strain evidence="2">UHER 2000/2452</strain>
    </source>
</reference>
<dbReference type="Gene3D" id="3.40.50.150">
    <property type="entry name" value="Vaccinia Virus protein VP39"/>
    <property type="match status" value="1"/>
</dbReference>
<keyword evidence="2" id="KW-0489">Methyltransferase</keyword>
<dbReference type="InterPro" id="IPR013216">
    <property type="entry name" value="Methyltransf_11"/>
</dbReference>
<comment type="caution">
    <text evidence="2">The sequence shown here is derived from an EMBL/GenBank/DDBJ whole genome shotgun (WGS) entry which is preliminary data.</text>
</comment>
<keyword evidence="2" id="KW-0808">Transferase</keyword>
<feature type="domain" description="Methyltransferase type 11" evidence="1">
    <location>
        <begin position="165"/>
        <end position="215"/>
    </location>
</feature>
<name>A0A951Q718_9CYAN</name>
<evidence type="ECO:0000313" key="2">
    <source>
        <dbReference type="EMBL" id="MBW4657538.1"/>
    </source>
</evidence>
<reference evidence="2" key="2">
    <citation type="journal article" date="2022" name="Microbiol. Resour. Announc.">
        <title>Metagenome Sequencing to Explore Phylogenomics of Terrestrial Cyanobacteria.</title>
        <authorList>
            <person name="Ward R.D."/>
            <person name="Stajich J.E."/>
            <person name="Johansen J.R."/>
            <person name="Huntemann M."/>
            <person name="Clum A."/>
            <person name="Foster B."/>
            <person name="Foster B."/>
            <person name="Roux S."/>
            <person name="Palaniappan K."/>
            <person name="Varghese N."/>
            <person name="Mukherjee S."/>
            <person name="Reddy T.B.K."/>
            <person name="Daum C."/>
            <person name="Copeland A."/>
            <person name="Chen I.A."/>
            <person name="Ivanova N.N."/>
            <person name="Kyrpides N.C."/>
            <person name="Shapiro N."/>
            <person name="Eloe-Fadrosh E.A."/>
            <person name="Pietrasiak N."/>
        </authorList>
    </citation>
    <scope>NUCLEOTIDE SEQUENCE</scope>
    <source>
        <strain evidence="2">UHER 2000/2452</strain>
    </source>
</reference>
<gene>
    <name evidence="2" type="ORF">KME15_02595</name>
</gene>
<dbReference type="SUPFAM" id="SSF53335">
    <property type="entry name" value="S-adenosyl-L-methionine-dependent methyltransferases"/>
    <property type="match status" value="1"/>
</dbReference>
<protein>
    <submittedName>
        <fullName evidence="2">Class I SAM-dependent methyltransferase</fullName>
    </submittedName>
</protein>
<proteinExistence type="predicted"/>
<dbReference type="GO" id="GO:0008757">
    <property type="term" value="F:S-adenosylmethionine-dependent methyltransferase activity"/>
    <property type="evidence" value="ECO:0007669"/>
    <property type="project" value="InterPro"/>
</dbReference>
<dbReference type="AlphaFoldDB" id="A0A951Q718"/>
<dbReference type="Pfam" id="PF08241">
    <property type="entry name" value="Methyltransf_11"/>
    <property type="match status" value="1"/>
</dbReference>
<organism evidence="2 3">
    <name type="scientific">Drouetiella hepatica Uher 2000/2452</name>
    <dbReference type="NCBI Taxonomy" id="904376"/>
    <lineage>
        <taxon>Bacteria</taxon>
        <taxon>Bacillati</taxon>
        <taxon>Cyanobacteriota</taxon>
        <taxon>Cyanophyceae</taxon>
        <taxon>Oculatellales</taxon>
        <taxon>Oculatellaceae</taxon>
        <taxon>Drouetiella</taxon>
    </lineage>
</organism>
<evidence type="ECO:0000313" key="3">
    <source>
        <dbReference type="Proteomes" id="UP000757435"/>
    </source>
</evidence>
<dbReference type="GO" id="GO:0032259">
    <property type="term" value="P:methylation"/>
    <property type="evidence" value="ECO:0007669"/>
    <property type="project" value="UniProtKB-KW"/>
</dbReference>